<evidence type="ECO:0000313" key="2">
    <source>
        <dbReference type="Proteomes" id="UP000828390"/>
    </source>
</evidence>
<reference evidence="1" key="2">
    <citation type="submission" date="2020-11" db="EMBL/GenBank/DDBJ databases">
        <authorList>
            <person name="McCartney M.A."/>
            <person name="Auch B."/>
            <person name="Kono T."/>
            <person name="Mallez S."/>
            <person name="Becker A."/>
            <person name="Gohl D.M."/>
            <person name="Silverstein K.A.T."/>
            <person name="Koren S."/>
            <person name="Bechman K.B."/>
            <person name="Herman A."/>
            <person name="Abrahante J.E."/>
            <person name="Garbe J."/>
        </authorList>
    </citation>
    <scope>NUCLEOTIDE SEQUENCE</scope>
    <source>
        <strain evidence="1">Duluth1</strain>
        <tissue evidence="1">Whole animal</tissue>
    </source>
</reference>
<comment type="caution">
    <text evidence="1">The sequence shown here is derived from an EMBL/GenBank/DDBJ whole genome shotgun (WGS) entry which is preliminary data.</text>
</comment>
<dbReference type="InterPro" id="IPR046350">
    <property type="entry name" value="Cystatin_sf"/>
</dbReference>
<proteinExistence type="predicted"/>
<dbReference type="Proteomes" id="UP000828390">
    <property type="component" value="Unassembled WGS sequence"/>
</dbReference>
<dbReference type="EMBL" id="JAIWYP010000001">
    <property type="protein sequence ID" value="KAH3893914.1"/>
    <property type="molecule type" value="Genomic_DNA"/>
</dbReference>
<evidence type="ECO:0000313" key="1">
    <source>
        <dbReference type="EMBL" id="KAH3893914.1"/>
    </source>
</evidence>
<organism evidence="1 2">
    <name type="scientific">Dreissena polymorpha</name>
    <name type="common">Zebra mussel</name>
    <name type="synonym">Mytilus polymorpha</name>
    <dbReference type="NCBI Taxonomy" id="45954"/>
    <lineage>
        <taxon>Eukaryota</taxon>
        <taxon>Metazoa</taxon>
        <taxon>Spiralia</taxon>
        <taxon>Lophotrochozoa</taxon>
        <taxon>Mollusca</taxon>
        <taxon>Bivalvia</taxon>
        <taxon>Autobranchia</taxon>
        <taxon>Heteroconchia</taxon>
        <taxon>Euheterodonta</taxon>
        <taxon>Imparidentia</taxon>
        <taxon>Neoheterodontei</taxon>
        <taxon>Myida</taxon>
        <taxon>Dreissenoidea</taxon>
        <taxon>Dreissenidae</taxon>
        <taxon>Dreissena</taxon>
    </lineage>
</organism>
<evidence type="ECO:0008006" key="3">
    <source>
        <dbReference type="Google" id="ProtNLM"/>
    </source>
</evidence>
<gene>
    <name evidence="1" type="ORF">DPMN_018066</name>
</gene>
<dbReference type="SUPFAM" id="SSF54403">
    <property type="entry name" value="Cystatin/monellin"/>
    <property type="match status" value="1"/>
</dbReference>
<sequence>MAALEARAQVVMGDPFPVKLTPVANVSAVVIQFMDSTAAQKLGSEYSLTQVISASTQVYGEGTLYHLELAVSKSTSSTQPTVNNYTCKVKVYDQRPFTSYFEMTEFYCKLSN</sequence>
<keyword evidence="2" id="KW-1185">Reference proteome</keyword>
<dbReference type="Gene3D" id="3.10.450.10">
    <property type="match status" value="1"/>
</dbReference>
<accession>A0A9D4NI26</accession>
<name>A0A9D4NI26_DREPO</name>
<dbReference type="AlphaFoldDB" id="A0A9D4NI26"/>
<protein>
    <recommendedName>
        <fullName evidence="3">Cystatin domain-containing protein</fullName>
    </recommendedName>
</protein>
<reference evidence="1" key="1">
    <citation type="journal article" date="2019" name="bioRxiv">
        <title>The Genome of the Zebra Mussel, Dreissena polymorpha: A Resource for Invasive Species Research.</title>
        <authorList>
            <person name="McCartney M.A."/>
            <person name="Auch B."/>
            <person name="Kono T."/>
            <person name="Mallez S."/>
            <person name="Zhang Y."/>
            <person name="Obille A."/>
            <person name="Becker A."/>
            <person name="Abrahante J.E."/>
            <person name="Garbe J."/>
            <person name="Badalamenti J.P."/>
            <person name="Herman A."/>
            <person name="Mangelson H."/>
            <person name="Liachko I."/>
            <person name="Sullivan S."/>
            <person name="Sone E.D."/>
            <person name="Koren S."/>
            <person name="Silverstein K.A.T."/>
            <person name="Beckman K.B."/>
            <person name="Gohl D.M."/>
        </authorList>
    </citation>
    <scope>NUCLEOTIDE SEQUENCE</scope>
    <source>
        <strain evidence="1">Duluth1</strain>
        <tissue evidence="1">Whole animal</tissue>
    </source>
</reference>